<keyword evidence="3" id="KW-1185">Reference proteome</keyword>
<feature type="transmembrane region" description="Helical" evidence="1">
    <location>
        <begin position="6"/>
        <end position="22"/>
    </location>
</feature>
<dbReference type="Proteomes" id="UP001597104">
    <property type="component" value="Unassembled WGS sequence"/>
</dbReference>
<gene>
    <name evidence="2" type="ORF">ACFQZ7_03310</name>
</gene>
<comment type="caution">
    <text evidence="2">The sequence shown here is derived from an EMBL/GenBank/DDBJ whole genome shotgun (WGS) entry which is preliminary data.</text>
</comment>
<accession>A0ABW3E905</accession>
<name>A0ABW3E905_9LACO</name>
<dbReference type="EMBL" id="JBHTIO010000017">
    <property type="protein sequence ID" value="MFD0896764.1"/>
    <property type="molecule type" value="Genomic_DNA"/>
</dbReference>
<organism evidence="2 3">
    <name type="scientific">Loigolactobacillus binensis</name>
    <dbReference type="NCBI Taxonomy" id="2559922"/>
    <lineage>
        <taxon>Bacteria</taxon>
        <taxon>Bacillati</taxon>
        <taxon>Bacillota</taxon>
        <taxon>Bacilli</taxon>
        <taxon>Lactobacillales</taxon>
        <taxon>Lactobacillaceae</taxon>
        <taxon>Loigolactobacillus</taxon>
    </lineage>
</organism>
<reference evidence="3" key="1">
    <citation type="journal article" date="2019" name="Int. J. Syst. Evol. Microbiol.">
        <title>The Global Catalogue of Microorganisms (GCM) 10K type strain sequencing project: providing services to taxonomists for standard genome sequencing and annotation.</title>
        <authorList>
            <consortium name="The Broad Institute Genomics Platform"/>
            <consortium name="The Broad Institute Genome Sequencing Center for Infectious Disease"/>
            <person name="Wu L."/>
            <person name="Ma J."/>
        </authorList>
    </citation>
    <scope>NUCLEOTIDE SEQUENCE [LARGE SCALE GENOMIC DNA]</scope>
    <source>
        <strain evidence="3">CCM 8925</strain>
    </source>
</reference>
<dbReference type="Pfam" id="PF12669">
    <property type="entry name" value="FeoB_associated"/>
    <property type="match status" value="1"/>
</dbReference>
<protein>
    <submittedName>
        <fullName evidence="2">FeoB-associated Cys-rich membrane protein</fullName>
    </submittedName>
</protein>
<proteinExistence type="predicted"/>
<sequence>MALIVNILITAAIVGLAFWQIVKVVRKSKQGKCAACDYKCAAKKMSLTAKRRPS</sequence>
<keyword evidence="1" id="KW-0812">Transmembrane</keyword>
<evidence type="ECO:0000313" key="2">
    <source>
        <dbReference type="EMBL" id="MFD0896764.1"/>
    </source>
</evidence>
<keyword evidence="1" id="KW-1133">Transmembrane helix</keyword>
<keyword evidence="1" id="KW-0472">Membrane</keyword>
<dbReference type="RefSeq" id="WP_137637073.1">
    <property type="nucleotide sequence ID" value="NZ_BJDN01000005.1"/>
</dbReference>
<evidence type="ECO:0000256" key="1">
    <source>
        <dbReference type="SAM" id="Phobius"/>
    </source>
</evidence>
<evidence type="ECO:0000313" key="3">
    <source>
        <dbReference type="Proteomes" id="UP001597104"/>
    </source>
</evidence>